<feature type="region of interest" description="Disordered" evidence="1">
    <location>
        <begin position="245"/>
        <end position="291"/>
    </location>
</feature>
<feature type="compositionally biased region" description="Low complexity" evidence="1">
    <location>
        <begin position="175"/>
        <end position="185"/>
    </location>
</feature>
<feature type="region of interest" description="Disordered" evidence="1">
    <location>
        <begin position="165"/>
        <end position="185"/>
    </location>
</feature>
<protein>
    <submittedName>
        <fullName evidence="2">Uncharacterized protein</fullName>
    </submittedName>
</protein>
<dbReference type="AlphaFoldDB" id="A0A6A6DAJ8"/>
<sequence>MSINPEPSFHLCPSFTIPPPPNGHLHLGSILKNLKNDGVSFPVNHYCRVDIADGDIYPKNGPDEKKGFTRTLKELRAVQGSFWAKILSLGGLGGSFSFLRGRSDDQTLTVDKLLTRYFNPSPEYMDKALEQSHVTAHIEKTNRAPVYLVTGYMFVEGARFSRTKDRGTQVGGEASGAEPTTGATAGANTGYADTGTATAGFNGSTPFILGLRVRKIWWDKDGEMQTSDEVAGRVLGDEAPKKAEIGAGLKFEDDFGGEEGEAKQTVRVKDPEENPGIGPSLWVLPATPEEE</sequence>
<organism evidence="2 3">
    <name type="scientific">Zopfia rhizophila CBS 207.26</name>
    <dbReference type="NCBI Taxonomy" id="1314779"/>
    <lineage>
        <taxon>Eukaryota</taxon>
        <taxon>Fungi</taxon>
        <taxon>Dikarya</taxon>
        <taxon>Ascomycota</taxon>
        <taxon>Pezizomycotina</taxon>
        <taxon>Dothideomycetes</taxon>
        <taxon>Dothideomycetes incertae sedis</taxon>
        <taxon>Zopfiaceae</taxon>
        <taxon>Zopfia</taxon>
    </lineage>
</organism>
<dbReference type="EMBL" id="ML994716">
    <property type="protein sequence ID" value="KAF2176063.1"/>
    <property type="molecule type" value="Genomic_DNA"/>
</dbReference>
<reference evidence="2" key="1">
    <citation type="journal article" date="2020" name="Stud. Mycol.">
        <title>101 Dothideomycetes genomes: a test case for predicting lifestyles and emergence of pathogens.</title>
        <authorList>
            <person name="Haridas S."/>
            <person name="Albert R."/>
            <person name="Binder M."/>
            <person name="Bloem J."/>
            <person name="Labutti K."/>
            <person name="Salamov A."/>
            <person name="Andreopoulos B."/>
            <person name="Baker S."/>
            <person name="Barry K."/>
            <person name="Bills G."/>
            <person name="Bluhm B."/>
            <person name="Cannon C."/>
            <person name="Castanera R."/>
            <person name="Culley D."/>
            <person name="Daum C."/>
            <person name="Ezra D."/>
            <person name="Gonzalez J."/>
            <person name="Henrissat B."/>
            <person name="Kuo A."/>
            <person name="Liang C."/>
            <person name="Lipzen A."/>
            <person name="Lutzoni F."/>
            <person name="Magnuson J."/>
            <person name="Mondo S."/>
            <person name="Nolan M."/>
            <person name="Ohm R."/>
            <person name="Pangilinan J."/>
            <person name="Park H.-J."/>
            <person name="Ramirez L."/>
            <person name="Alfaro M."/>
            <person name="Sun H."/>
            <person name="Tritt A."/>
            <person name="Yoshinaga Y."/>
            <person name="Zwiers L.-H."/>
            <person name="Turgeon B."/>
            <person name="Goodwin S."/>
            <person name="Spatafora J."/>
            <person name="Crous P."/>
            <person name="Grigoriev I."/>
        </authorList>
    </citation>
    <scope>NUCLEOTIDE SEQUENCE</scope>
    <source>
        <strain evidence="2">CBS 207.26</strain>
    </source>
</reference>
<name>A0A6A6DAJ8_9PEZI</name>
<gene>
    <name evidence="2" type="ORF">K469DRAFT_700455</name>
</gene>
<keyword evidence="3" id="KW-1185">Reference proteome</keyword>
<evidence type="ECO:0000313" key="2">
    <source>
        <dbReference type="EMBL" id="KAF2176063.1"/>
    </source>
</evidence>
<dbReference type="OrthoDB" id="4500473at2759"/>
<evidence type="ECO:0000313" key="3">
    <source>
        <dbReference type="Proteomes" id="UP000800200"/>
    </source>
</evidence>
<dbReference type="Proteomes" id="UP000800200">
    <property type="component" value="Unassembled WGS sequence"/>
</dbReference>
<proteinExistence type="predicted"/>
<evidence type="ECO:0000256" key="1">
    <source>
        <dbReference type="SAM" id="MobiDB-lite"/>
    </source>
</evidence>
<feature type="compositionally biased region" description="Basic and acidic residues" evidence="1">
    <location>
        <begin position="260"/>
        <end position="272"/>
    </location>
</feature>
<accession>A0A6A6DAJ8</accession>